<evidence type="ECO:0000313" key="1">
    <source>
        <dbReference type="EMBL" id="VDI75744.1"/>
    </source>
</evidence>
<sequence>MKKKSAIFFAVVSKPVKYAAKNQTAQTSKQDDTGNINETIIISDQINFWTKGSFISCQEEARSGTLIEYNNVKQHIIRDVTFILNKIAEKSDKLYTISITNLAESWMHVRTKFDGDKVYNICNRVHGMLVVMVVLYGGALRMNFGPQWSYNVWISSTGTVWVIVQETLNLCTS</sequence>
<dbReference type="EMBL" id="UYJE01009696">
    <property type="protein sequence ID" value="VDI75744.1"/>
    <property type="molecule type" value="Genomic_DNA"/>
</dbReference>
<organism evidence="1 2">
    <name type="scientific">Mytilus galloprovincialis</name>
    <name type="common">Mediterranean mussel</name>
    <dbReference type="NCBI Taxonomy" id="29158"/>
    <lineage>
        <taxon>Eukaryota</taxon>
        <taxon>Metazoa</taxon>
        <taxon>Spiralia</taxon>
        <taxon>Lophotrochozoa</taxon>
        <taxon>Mollusca</taxon>
        <taxon>Bivalvia</taxon>
        <taxon>Autobranchia</taxon>
        <taxon>Pteriomorphia</taxon>
        <taxon>Mytilida</taxon>
        <taxon>Mytiloidea</taxon>
        <taxon>Mytilidae</taxon>
        <taxon>Mytilinae</taxon>
        <taxon>Mytilus</taxon>
    </lineage>
</organism>
<accession>A0A8B6H9G4</accession>
<comment type="caution">
    <text evidence="1">The sequence shown here is derived from an EMBL/GenBank/DDBJ whole genome shotgun (WGS) entry which is preliminary data.</text>
</comment>
<gene>
    <name evidence="1" type="ORF">MGAL_10B012527</name>
</gene>
<dbReference type="OrthoDB" id="6132200at2759"/>
<dbReference type="Proteomes" id="UP000596742">
    <property type="component" value="Unassembled WGS sequence"/>
</dbReference>
<dbReference type="AlphaFoldDB" id="A0A8B6H9G4"/>
<name>A0A8B6H9G4_MYTGA</name>
<keyword evidence="2" id="KW-1185">Reference proteome</keyword>
<evidence type="ECO:0000313" key="2">
    <source>
        <dbReference type="Proteomes" id="UP000596742"/>
    </source>
</evidence>
<protein>
    <submittedName>
        <fullName evidence="1">Uncharacterized protein</fullName>
    </submittedName>
</protein>
<proteinExistence type="predicted"/>
<reference evidence="1" key="1">
    <citation type="submission" date="2018-11" db="EMBL/GenBank/DDBJ databases">
        <authorList>
            <person name="Alioto T."/>
            <person name="Alioto T."/>
        </authorList>
    </citation>
    <scope>NUCLEOTIDE SEQUENCE</scope>
</reference>